<accession>A0ABR3QIT0</accession>
<sequence length="541" mass="58425">MNLEAYLPGIAAFGPGGAKLEAVQTLHILPAQPNDNVTNSATADPRSDKYVLEPASQGRREIILLRHGDFISSPGIGGSVLSVWRPSEVQVNSSAAEVAQGESSADKDGVADTPEDETEDEDAPDDTITEVPVTQPTTQLSKSQPSATPHLVTTRSVLVQETPTTSRILGTSEYDVAPSHEGPQIEPTPPPQGPPAVTEAFSIARIGQSPRNIGLDCVDAEPTAERKRPQGSPQVRVTGRAPRKRASPGPVIETSGEGPPAKRTKQEADIMQASPLDNINADPTRTTYSARKKRKPMEVQEATPTKSSRSSQRSVPATAPVAYEGEPPRVLTSNSAIQESSPMVKFLRKHGGALVSSVEDKCNVLCVRDGGLAKTMKVIQAIALGIPIVTDKWLAESAKAECFLDLSTFKPLVAQQEKEWGFSLEKVWGVAQTPFKGYAIYFTPALRKTYTNFREMEKACQTLGAKVVAKRTSKHDKIIVLAAEEGDQDADQLIEDGKECYHKDLLTTSILRGNLDLESDEFKIKAKHCKGRRAKGPRKST</sequence>
<comment type="subcellular location">
    <subcellularLocation>
        <location evidence="1">Nucleus</location>
    </subcellularLocation>
</comment>
<dbReference type="PANTHER" id="PTHR23196">
    <property type="entry name" value="PAX TRANSCRIPTION ACTIVATION DOMAIN INTERACTING PROTEIN"/>
    <property type="match status" value="1"/>
</dbReference>
<keyword evidence="3" id="KW-0539">Nucleus</keyword>
<dbReference type="PROSITE" id="PS50172">
    <property type="entry name" value="BRCT"/>
    <property type="match status" value="1"/>
</dbReference>
<reference evidence="6 7" key="1">
    <citation type="submission" date="2024-02" db="EMBL/GenBank/DDBJ databases">
        <title>De novo assembly and annotation of 12 fungi associated with fruit tree decline syndrome in Ontario, Canada.</title>
        <authorList>
            <person name="Sulman M."/>
            <person name="Ellouze W."/>
            <person name="Ilyukhin E."/>
        </authorList>
    </citation>
    <scope>NUCLEOTIDE SEQUENCE [LARGE SCALE GENOMIC DNA]</scope>
    <source>
        <strain evidence="6 7">M97-236</strain>
    </source>
</reference>
<feature type="compositionally biased region" description="Polar residues" evidence="4">
    <location>
        <begin position="302"/>
        <end position="315"/>
    </location>
</feature>
<dbReference type="CDD" id="cd17744">
    <property type="entry name" value="BRCT_MDC1_rpt1"/>
    <property type="match status" value="1"/>
</dbReference>
<evidence type="ECO:0000256" key="2">
    <source>
        <dbReference type="ARBA" id="ARBA00022763"/>
    </source>
</evidence>
<dbReference type="SMART" id="SM00292">
    <property type="entry name" value="BRCT"/>
    <property type="match status" value="2"/>
</dbReference>
<name>A0ABR3QIT0_9PLEO</name>
<evidence type="ECO:0000256" key="1">
    <source>
        <dbReference type="ARBA" id="ARBA00004123"/>
    </source>
</evidence>
<feature type="region of interest" description="Disordered" evidence="4">
    <location>
        <begin position="93"/>
        <end position="154"/>
    </location>
</feature>
<evidence type="ECO:0000313" key="7">
    <source>
        <dbReference type="Proteomes" id="UP001521222"/>
    </source>
</evidence>
<evidence type="ECO:0000256" key="4">
    <source>
        <dbReference type="SAM" id="MobiDB-lite"/>
    </source>
</evidence>
<organism evidence="6 7">
    <name type="scientific">Nothophoma quercina</name>
    <dbReference type="NCBI Taxonomy" id="749835"/>
    <lineage>
        <taxon>Eukaryota</taxon>
        <taxon>Fungi</taxon>
        <taxon>Dikarya</taxon>
        <taxon>Ascomycota</taxon>
        <taxon>Pezizomycotina</taxon>
        <taxon>Dothideomycetes</taxon>
        <taxon>Pleosporomycetidae</taxon>
        <taxon>Pleosporales</taxon>
        <taxon>Pleosporineae</taxon>
        <taxon>Didymellaceae</taxon>
        <taxon>Nothophoma</taxon>
    </lineage>
</organism>
<evidence type="ECO:0000256" key="3">
    <source>
        <dbReference type="ARBA" id="ARBA00023242"/>
    </source>
</evidence>
<comment type="caution">
    <text evidence="6">The sequence shown here is derived from an EMBL/GenBank/DDBJ whole genome shotgun (WGS) entry which is preliminary data.</text>
</comment>
<feature type="compositionally biased region" description="Acidic residues" evidence="4">
    <location>
        <begin position="113"/>
        <end position="128"/>
    </location>
</feature>
<feature type="compositionally biased region" description="Polar residues" evidence="4">
    <location>
        <begin position="275"/>
        <end position="289"/>
    </location>
</feature>
<dbReference type="InterPro" id="IPR001357">
    <property type="entry name" value="BRCT_dom"/>
</dbReference>
<evidence type="ECO:0000259" key="5">
    <source>
        <dbReference type="PROSITE" id="PS50172"/>
    </source>
</evidence>
<dbReference type="InterPro" id="IPR051579">
    <property type="entry name" value="DDR_Transcriptional_Reg"/>
</dbReference>
<protein>
    <recommendedName>
        <fullName evidence="5">BRCT domain-containing protein</fullName>
    </recommendedName>
</protein>
<keyword evidence="7" id="KW-1185">Reference proteome</keyword>
<dbReference type="EMBL" id="JAKIXB020000050">
    <property type="protein sequence ID" value="KAL1592061.1"/>
    <property type="molecule type" value="Genomic_DNA"/>
</dbReference>
<proteinExistence type="predicted"/>
<dbReference type="Gene3D" id="3.40.50.10190">
    <property type="entry name" value="BRCT domain"/>
    <property type="match status" value="2"/>
</dbReference>
<evidence type="ECO:0000313" key="6">
    <source>
        <dbReference type="EMBL" id="KAL1592061.1"/>
    </source>
</evidence>
<dbReference type="SUPFAM" id="SSF52113">
    <property type="entry name" value="BRCT domain"/>
    <property type="match status" value="1"/>
</dbReference>
<keyword evidence="2" id="KW-0227">DNA damage</keyword>
<feature type="region of interest" description="Disordered" evidence="4">
    <location>
        <begin position="175"/>
        <end position="319"/>
    </location>
</feature>
<feature type="compositionally biased region" description="Polar residues" evidence="4">
    <location>
        <begin position="132"/>
        <end position="154"/>
    </location>
</feature>
<feature type="domain" description="BRCT" evidence="5">
    <location>
        <begin position="330"/>
        <end position="411"/>
    </location>
</feature>
<dbReference type="PANTHER" id="PTHR23196:SF1">
    <property type="entry name" value="PAX-INTERACTING PROTEIN 1"/>
    <property type="match status" value="1"/>
</dbReference>
<dbReference type="InterPro" id="IPR036420">
    <property type="entry name" value="BRCT_dom_sf"/>
</dbReference>
<dbReference type="Proteomes" id="UP001521222">
    <property type="component" value="Unassembled WGS sequence"/>
</dbReference>
<gene>
    <name evidence="6" type="ORF">SLS59_009943</name>
</gene>
<dbReference type="Pfam" id="PF00533">
    <property type="entry name" value="BRCT"/>
    <property type="match status" value="1"/>
</dbReference>